<reference evidence="1" key="1">
    <citation type="submission" date="2024-05" db="EMBL/GenBank/DDBJ databases">
        <authorList>
            <person name="Kim S."/>
            <person name="Heo J."/>
            <person name="Choi H."/>
            <person name="Choi Y."/>
            <person name="Kwon S.-W."/>
            <person name="Kim Y."/>
        </authorList>
    </citation>
    <scope>NUCLEOTIDE SEQUENCE</scope>
    <source>
        <strain evidence="1">KACC 23698</strain>
    </source>
</reference>
<sequence length="167" mass="18225">MHSRVIAACLQDIAQLHQDLDGRAVSAGAIAQGFRAALAILTVEGVTEDPRQITTKIRLFDPEWRVLIAEQFLNTASDLSNHYPAYARAYQALAAWVKLVDLDERSRPPAGQGMAAILRRGSAAIANCEEAYERTMRLGLGDRVLTHDGPAEVDHSDAACEERRSTG</sequence>
<organism evidence="1">
    <name type="scientific">Alsobacter sp. KACC 23698</name>
    <dbReference type="NCBI Taxonomy" id="3149229"/>
    <lineage>
        <taxon>Bacteria</taxon>
        <taxon>Pseudomonadati</taxon>
        <taxon>Pseudomonadota</taxon>
        <taxon>Alphaproteobacteria</taxon>
        <taxon>Hyphomicrobiales</taxon>
        <taxon>Alsobacteraceae</taxon>
        <taxon>Alsobacter</taxon>
    </lineage>
</organism>
<dbReference type="EMBL" id="CP157484">
    <property type="protein sequence ID" value="XBO40376.1"/>
    <property type="molecule type" value="Genomic_DNA"/>
</dbReference>
<dbReference type="AlphaFoldDB" id="A0AAU7JJB4"/>
<accession>A0AAU7JJB4</accession>
<proteinExistence type="predicted"/>
<dbReference type="RefSeq" id="WP_406857233.1">
    <property type="nucleotide sequence ID" value="NZ_CP157484.1"/>
</dbReference>
<evidence type="ECO:0000313" key="1">
    <source>
        <dbReference type="EMBL" id="XBO40376.1"/>
    </source>
</evidence>
<gene>
    <name evidence="1" type="ORF">ABEG18_06260</name>
</gene>
<protein>
    <submittedName>
        <fullName evidence="1">Uncharacterized protein</fullName>
    </submittedName>
</protein>
<name>A0AAU7JJB4_9HYPH</name>